<dbReference type="InterPro" id="IPR020847">
    <property type="entry name" value="AP_endonuclease_F1_BS"/>
</dbReference>
<evidence type="ECO:0000256" key="5">
    <source>
        <dbReference type="ARBA" id="ARBA00022801"/>
    </source>
</evidence>
<dbReference type="GO" id="GO:0003677">
    <property type="term" value="F:DNA binding"/>
    <property type="evidence" value="ECO:0007669"/>
    <property type="project" value="InterPro"/>
</dbReference>
<feature type="active site" description="Proton donor/acceptor" evidence="9">
    <location>
        <position position="200"/>
    </location>
</feature>
<feature type="binding site" evidence="10">
    <location>
        <position position="202"/>
    </location>
    <ligand>
        <name>Mg(2+)</name>
        <dbReference type="ChEBI" id="CHEBI:18420"/>
        <label>1</label>
    </ligand>
</feature>
<dbReference type="OrthoDB" id="391817at2759"/>
<dbReference type="InterPro" id="IPR036691">
    <property type="entry name" value="Endo/exonu/phosph_ase_sf"/>
</dbReference>
<feature type="binding site" evidence="10">
    <location>
        <position position="318"/>
    </location>
    <ligand>
        <name>Mg(2+)</name>
        <dbReference type="ChEBI" id="CHEBI:18420"/>
        <label>1</label>
    </ligand>
</feature>
<dbReference type="PANTHER" id="PTHR22748:SF4">
    <property type="entry name" value="DNA-(APURINIC OR APYRIMIDINIC SITE) ENDONUCLEASE 2"/>
    <property type="match status" value="1"/>
</dbReference>
<dbReference type="RefSeq" id="XP_008080972.1">
    <property type="nucleotide sequence ID" value="XM_008082781.1"/>
</dbReference>
<dbReference type="GO" id="GO:0008311">
    <property type="term" value="F:double-stranded DNA 3'-5' DNA exonuclease activity"/>
    <property type="evidence" value="ECO:0007669"/>
    <property type="project" value="TreeGrafter"/>
</dbReference>
<feature type="active site" evidence="9">
    <location>
        <position position="161"/>
    </location>
</feature>
<evidence type="ECO:0000313" key="16">
    <source>
        <dbReference type="Proteomes" id="UP000016922"/>
    </source>
</evidence>
<keyword evidence="3 10" id="KW-0479">Metal-binding</keyword>
<evidence type="ECO:0000256" key="13">
    <source>
        <dbReference type="SAM" id="MobiDB-lite"/>
    </source>
</evidence>
<evidence type="ECO:0000313" key="15">
    <source>
        <dbReference type="EMBL" id="EPE31917.1"/>
    </source>
</evidence>
<dbReference type="GO" id="GO:0005634">
    <property type="term" value="C:nucleus"/>
    <property type="evidence" value="ECO:0007669"/>
    <property type="project" value="TreeGrafter"/>
</dbReference>
<evidence type="ECO:0000256" key="7">
    <source>
        <dbReference type="ARBA" id="ARBA00022842"/>
    </source>
</evidence>
<evidence type="ECO:0000256" key="10">
    <source>
        <dbReference type="PIRSR" id="PIRSR604808-2"/>
    </source>
</evidence>
<dbReference type="Pfam" id="PF03372">
    <property type="entry name" value="Exo_endo_phos"/>
    <property type="match status" value="1"/>
</dbReference>
<dbReference type="PROSITE" id="PS51999">
    <property type="entry name" value="ZF_GRF"/>
    <property type="match status" value="1"/>
</dbReference>
<dbReference type="GO" id="GO:0008081">
    <property type="term" value="F:phosphoric diester hydrolase activity"/>
    <property type="evidence" value="ECO:0007669"/>
    <property type="project" value="TreeGrafter"/>
</dbReference>
<evidence type="ECO:0000256" key="3">
    <source>
        <dbReference type="ARBA" id="ARBA00022723"/>
    </source>
</evidence>
<feature type="active site" description="Proton acceptor" evidence="9">
    <location>
        <position position="318"/>
    </location>
</feature>
<dbReference type="SUPFAM" id="SSF56219">
    <property type="entry name" value="DNase I-like"/>
    <property type="match status" value="1"/>
</dbReference>
<feature type="binding site" evidence="10">
    <location>
        <position position="48"/>
    </location>
    <ligand>
        <name>Mg(2+)</name>
        <dbReference type="ChEBI" id="CHEBI:18420"/>
        <label>1</label>
    </ligand>
</feature>
<evidence type="ECO:0000256" key="6">
    <source>
        <dbReference type="ARBA" id="ARBA00022833"/>
    </source>
</evidence>
<feature type="binding site" evidence="10">
    <location>
        <position position="13"/>
    </location>
    <ligand>
        <name>Mg(2+)</name>
        <dbReference type="ChEBI" id="CHEBI:18420"/>
        <label>1</label>
    </ligand>
</feature>
<keyword evidence="16" id="KW-1185">Reference proteome</keyword>
<proteinExistence type="inferred from homology"/>
<feature type="binding site" evidence="10">
    <location>
        <position position="317"/>
    </location>
    <ligand>
        <name>Mg(2+)</name>
        <dbReference type="ChEBI" id="CHEBI:18420"/>
        <label>1</label>
    </ligand>
</feature>
<keyword evidence="6" id="KW-0862">Zinc</keyword>
<protein>
    <recommendedName>
        <fullName evidence="2">DNA-(apurinic or apyrimidinic site) endonuclease 2</fullName>
    </recommendedName>
</protein>
<evidence type="ECO:0000256" key="11">
    <source>
        <dbReference type="PIRSR" id="PIRSR604808-3"/>
    </source>
</evidence>
<keyword evidence="5" id="KW-0378">Hydrolase</keyword>
<dbReference type="InterPro" id="IPR004808">
    <property type="entry name" value="AP_endonuc_1"/>
</dbReference>
<dbReference type="Proteomes" id="UP000016922">
    <property type="component" value="Unassembled WGS sequence"/>
</dbReference>
<evidence type="ECO:0000259" key="14">
    <source>
        <dbReference type="PROSITE" id="PS51999"/>
    </source>
</evidence>
<evidence type="ECO:0000256" key="4">
    <source>
        <dbReference type="ARBA" id="ARBA00022771"/>
    </source>
</evidence>
<feature type="compositionally biased region" description="Polar residues" evidence="13">
    <location>
        <begin position="431"/>
        <end position="443"/>
    </location>
</feature>
<feature type="site" description="Transition state stabilizer" evidence="11">
    <location>
        <position position="202"/>
    </location>
</feature>
<dbReference type="GO" id="GO:0003906">
    <property type="term" value="F:DNA-(apurinic or apyrimidinic site) endonuclease activity"/>
    <property type="evidence" value="ECO:0007669"/>
    <property type="project" value="TreeGrafter"/>
</dbReference>
<feature type="site" description="Important for catalytic activity" evidence="11">
    <location>
        <position position="292"/>
    </location>
</feature>
<dbReference type="PANTHER" id="PTHR22748">
    <property type="entry name" value="AP ENDONUCLEASE"/>
    <property type="match status" value="1"/>
</dbReference>
<organism evidence="15 16">
    <name type="scientific">Glarea lozoyensis (strain ATCC 20868 / MF5171)</name>
    <dbReference type="NCBI Taxonomy" id="1116229"/>
    <lineage>
        <taxon>Eukaryota</taxon>
        <taxon>Fungi</taxon>
        <taxon>Dikarya</taxon>
        <taxon>Ascomycota</taxon>
        <taxon>Pezizomycotina</taxon>
        <taxon>Leotiomycetes</taxon>
        <taxon>Helotiales</taxon>
        <taxon>Helotiaceae</taxon>
        <taxon>Glarea</taxon>
    </lineage>
</organism>
<dbReference type="KEGG" id="glz:GLAREA_11999"/>
<dbReference type="AlphaFoldDB" id="S3D073"/>
<feature type="region of interest" description="Disordered" evidence="13">
    <location>
        <begin position="389"/>
        <end position="499"/>
    </location>
</feature>
<evidence type="ECO:0000256" key="12">
    <source>
        <dbReference type="PROSITE-ProRule" id="PRU01343"/>
    </source>
</evidence>
<comment type="similarity">
    <text evidence="1">Belongs to the DNA repair enzymes AP/ExoA family.</text>
</comment>
<dbReference type="CDD" id="cd09088">
    <property type="entry name" value="Ape2-like_AP-endo"/>
    <property type="match status" value="1"/>
</dbReference>
<keyword evidence="10" id="KW-0464">Manganese</keyword>
<dbReference type="GO" id="GO:0006284">
    <property type="term" value="P:base-excision repair"/>
    <property type="evidence" value="ECO:0007669"/>
    <property type="project" value="TreeGrafter"/>
</dbReference>
<feature type="binding site" evidence="10">
    <location>
        <position position="200"/>
    </location>
    <ligand>
        <name>Mg(2+)</name>
        <dbReference type="ChEBI" id="CHEBI:18420"/>
        <label>1</label>
    </ligand>
</feature>
<dbReference type="EMBL" id="KE145360">
    <property type="protein sequence ID" value="EPE31917.1"/>
    <property type="molecule type" value="Genomic_DNA"/>
</dbReference>
<dbReference type="STRING" id="1116229.S3D073"/>
<name>S3D073_GLAL2</name>
<evidence type="ECO:0000256" key="2">
    <source>
        <dbReference type="ARBA" id="ARBA00013541"/>
    </source>
</evidence>
<sequence length="662" mass="73767">MEQRQGLRITTWNVNGIRNPFGYQPWRQSRTFAAMFDILEADIVVMQELKIQRKDLRDDMVLVPGWDVYLSLPKHLKGYSGVAIYTRNSTCAPIRAEEGITGILTPPNSTISFRDLPEDQQIGGYPTASQLSDFSLGAADLDCEGRCVIVEFPGMVVIGVYCPANRDESRDDFRIGFLNALDSRVRNLIAMGKNVILTGDLNIIREEMDTANAEEQLKKHGMTGEEYVSTPARRMLNQLLVGGKVIGERDEDKEGAVMWDICRGFHPTRKGMFTCWEQKINARPGNFGSRIDYVLCNWKCYDWFRDSNIQEGLMGSDHCPVYAIFKDKVEIDGEEVDIRDIFSDGMFKNGVRQRDWTIKDLLPTSAKLIPEFDRRRSIRDMFSKKPALLPEKSSVTNGASSLAVDRTTPTRELSQPENLDPNGEPCFKPSVNKSPITPATSRPSPGRISGTKSPVKQNGKRGLDNGNGTDPPQKRTKASGTSKSVAANKPPLTKGQSSLMGFFKPKLQPAAVLKDQDDSSTSFNSEMDIYDAPVEKSGVLDDLAALKPDENRSIPDSAALADKTEGLSVENAFNPADQKDVVDPVAVKARWDLLGLGKRTVPLCEHEEPCKSMDTKKPGVNQGRSFYMCQRPLGPTGKKERNTQWRCATFMWSTDWKGENGQ</sequence>
<dbReference type="GO" id="GO:0008270">
    <property type="term" value="F:zinc ion binding"/>
    <property type="evidence" value="ECO:0007669"/>
    <property type="project" value="UniProtKB-KW"/>
</dbReference>
<accession>S3D073</accession>
<gene>
    <name evidence="15" type="ORF">GLAREA_11999</name>
</gene>
<feature type="domain" description="GRF-type" evidence="14">
    <location>
        <begin position="604"/>
        <end position="656"/>
    </location>
</feature>
<reference evidence="15 16" key="1">
    <citation type="journal article" date="2013" name="BMC Genomics">
        <title>Genomics-driven discovery of the pneumocandin biosynthetic gene cluster in the fungus Glarea lozoyensis.</title>
        <authorList>
            <person name="Chen L."/>
            <person name="Yue Q."/>
            <person name="Zhang X."/>
            <person name="Xiang M."/>
            <person name="Wang C."/>
            <person name="Li S."/>
            <person name="Che Y."/>
            <person name="Ortiz-Lopez F.J."/>
            <person name="Bills G.F."/>
            <person name="Liu X."/>
            <person name="An Z."/>
        </authorList>
    </citation>
    <scope>NUCLEOTIDE SEQUENCE [LARGE SCALE GENOMIC DNA]</scope>
    <source>
        <strain evidence="16">ATCC 20868 / MF5171</strain>
    </source>
</reference>
<dbReference type="Gene3D" id="3.60.10.10">
    <property type="entry name" value="Endonuclease/exonuclease/phosphatase"/>
    <property type="match status" value="1"/>
</dbReference>
<dbReference type="HOGENOM" id="CLU_010374_2_0_1"/>
<comment type="cofactor">
    <cofactor evidence="10">
        <name>Mg(2+)</name>
        <dbReference type="ChEBI" id="CHEBI:18420"/>
    </cofactor>
    <cofactor evidence="10">
        <name>Mn(2+)</name>
        <dbReference type="ChEBI" id="CHEBI:29035"/>
    </cofactor>
    <text evidence="10">Probably binds two magnesium or manganese ions per subunit.</text>
</comment>
<dbReference type="FunFam" id="3.60.10.10:FF:000079">
    <property type="entry name" value="DNA-(apurinic or apyrimidinic site) lyase"/>
    <property type="match status" value="1"/>
</dbReference>
<keyword evidence="7 10" id="KW-0460">Magnesium</keyword>
<dbReference type="PROSITE" id="PS00726">
    <property type="entry name" value="AP_NUCLEASE_F1_1"/>
    <property type="match status" value="1"/>
</dbReference>
<dbReference type="InterPro" id="IPR005135">
    <property type="entry name" value="Endo/exonuclease/phosphatase"/>
</dbReference>
<keyword evidence="8" id="KW-0539">Nucleus</keyword>
<dbReference type="OMA" id="SFWICPR"/>
<evidence type="ECO:0000256" key="9">
    <source>
        <dbReference type="PIRSR" id="PIRSR604808-1"/>
    </source>
</evidence>
<evidence type="ECO:0000256" key="1">
    <source>
        <dbReference type="ARBA" id="ARBA00007092"/>
    </source>
</evidence>
<dbReference type="GeneID" id="19471040"/>
<dbReference type="eggNOG" id="KOG1294">
    <property type="taxonomic scope" value="Eukaryota"/>
</dbReference>
<feature type="site" description="Interaction with DNA substrate" evidence="11">
    <location>
        <position position="318"/>
    </location>
</feature>
<dbReference type="PROSITE" id="PS51435">
    <property type="entry name" value="AP_NUCLEASE_F1_4"/>
    <property type="match status" value="1"/>
</dbReference>
<evidence type="ECO:0000256" key="8">
    <source>
        <dbReference type="ARBA" id="ARBA00023242"/>
    </source>
</evidence>
<dbReference type="InterPro" id="IPR010666">
    <property type="entry name" value="Znf_GRF"/>
</dbReference>
<keyword evidence="4 12" id="KW-0863">Zinc-finger</keyword>